<gene>
    <name evidence="2" type="ORF">M6B38_136765</name>
    <name evidence="4" type="ORF">M6B38_251190</name>
    <name evidence="3" type="ORF">M6B38_371360</name>
</gene>
<evidence type="ECO:0000313" key="2">
    <source>
        <dbReference type="EMBL" id="KAJ6814481.1"/>
    </source>
</evidence>
<reference evidence="3" key="1">
    <citation type="journal article" date="2023" name="GigaByte">
        <title>Genome assembly of the bearded iris, Iris pallida Lam.</title>
        <authorList>
            <person name="Bruccoleri R.E."/>
            <person name="Oakeley E.J."/>
            <person name="Faust A.M.E."/>
            <person name="Altorfer M."/>
            <person name="Dessus-Babus S."/>
            <person name="Burckhardt D."/>
            <person name="Oertli M."/>
            <person name="Naumann U."/>
            <person name="Petersen F."/>
            <person name="Wong J."/>
        </authorList>
    </citation>
    <scope>NUCLEOTIDE SEQUENCE</scope>
    <source>
        <strain evidence="3">GSM-AAB239-AS_SAM_17_03QT</strain>
    </source>
</reference>
<proteinExistence type="predicted"/>
<feature type="compositionally biased region" description="Basic and acidic residues" evidence="1">
    <location>
        <begin position="29"/>
        <end position="55"/>
    </location>
</feature>
<comment type="caution">
    <text evidence="3">The sequence shown here is derived from an EMBL/GenBank/DDBJ whole genome shotgun (WGS) entry which is preliminary data.</text>
</comment>
<accession>A0AAX6GDX0</accession>
<dbReference type="AlphaFoldDB" id="A0AAX6GDX0"/>
<evidence type="ECO:0000313" key="3">
    <source>
        <dbReference type="EMBL" id="KAJ6826567.1"/>
    </source>
</evidence>
<reference evidence="3" key="2">
    <citation type="submission" date="2023-04" db="EMBL/GenBank/DDBJ databases">
        <authorList>
            <person name="Bruccoleri R.E."/>
            <person name="Oakeley E.J."/>
            <person name="Faust A.-M."/>
            <person name="Dessus-Babus S."/>
            <person name="Altorfer M."/>
            <person name="Burckhardt D."/>
            <person name="Oertli M."/>
            <person name="Naumann U."/>
            <person name="Petersen F."/>
            <person name="Wong J."/>
        </authorList>
    </citation>
    <scope>NUCLEOTIDE SEQUENCE</scope>
    <source>
        <strain evidence="3">GSM-AAB239-AS_SAM_17_03QT</strain>
        <tissue evidence="3">Leaf</tissue>
    </source>
</reference>
<dbReference type="EMBL" id="JANAVB010020799">
    <property type="protein sequence ID" value="KAJ6826567.1"/>
    <property type="molecule type" value="Genomic_DNA"/>
</dbReference>
<dbReference type="EMBL" id="JANAVB010000815">
    <property type="protein sequence ID" value="KAJ6853271.1"/>
    <property type="molecule type" value="Genomic_DNA"/>
</dbReference>
<protein>
    <submittedName>
        <fullName evidence="3">Uncharacterized protein</fullName>
    </submittedName>
</protein>
<evidence type="ECO:0000313" key="5">
    <source>
        <dbReference type="Proteomes" id="UP001140949"/>
    </source>
</evidence>
<sequence length="87" mass="9433">MRRREPTLSRSSAYAAGDSGNSRRLQSRTKAEGAGRSREGGNRERAQPIKGRQEGEGQESMAFRNQKLTAPLGIGNRNSIGGYGRPS</sequence>
<evidence type="ECO:0000313" key="4">
    <source>
        <dbReference type="EMBL" id="KAJ6853271.1"/>
    </source>
</evidence>
<feature type="region of interest" description="Disordered" evidence="1">
    <location>
        <begin position="1"/>
        <end position="87"/>
    </location>
</feature>
<name>A0AAX6GDX0_IRIPA</name>
<dbReference type="Proteomes" id="UP001140949">
    <property type="component" value="Unassembled WGS sequence"/>
</dbReference>
<evidence type="ECO:0000256" key="1">
    <source>
        <dbReference type="SAM" id="MobiDB-lite"/>
    </source>
</evidence>
<organism evidence="3 5">
    <name type="scientific">Iris pallida</name>
    <name type="common">Sweet iris</name>
    <dbReference type="NCBI Taxonomy" id="29817"/>
    <lineage>
        <taxon>Eukaryota</taxon>
        <taxon>Viridiplantae</taxon>
        <taxon>Streptophyta</taxon>
        <taxon>Embryophyta</taxon>
        <taxon>Tracheophyta</taxon>
        <taxon>Spermatophyta</taxon>
        <taxon>Magnoliopsida</taxon>
        <taxon>Liliopsida</taxon>
        <taxon>Asparagales</taxon>
        <taxon>Iridaceae</taxon>
        <taxon>Iridoideae</taxon>
        <taxon>Irideae</taxon>
        <taxon>Iris</taxon>
    </lineage>
</organism>
<keyword evidence="5" id="KW-1185">Reference proteome</keyword>
<dbReference type="EMBL" id="JANAVB010029620">
    <property type="protein sequence ID" value="KAJ6814481.1"/>
    <property type="molecule type" value="Genomic_DNA"/>
</dbReference>